<accession>A0A7M2WXP6</accession>
<keyword evidence="6" id="KW-0969">Cilium</keyword>
<dbReference type="GO" id="GO:0044780">
    <property type="term" value="P:bacterial-type flagellum assembly"/>
    <property type="evidence" value="ECO:0007669"/>
    <property type="project" value="InterPro"/>
</dbReference>
<comment type="subcellular location">
    <subcellularLocation>
        <location evidence="1">Cytoplasm</location>
        <location evidence="1">Cytosol</location>
    </subcellularLocation>
</comment>
<evidence type="ECO:0000313" key="6">
    <source>
        <dbReference type="EMBL" id="QOV90265.1"/>
    </source>
</evidence>
<evidence type="ECO:0000256" key="3">
    <source>
        <dbReference type="ARBA" id="ARBA00022490"/>
    </source>
</evidence>
<reference evidence="6 7" key="1">
    <citation type="submission" date="2020-10" db="EMBL/GenBank/DDBJ databases">
        <title>Wide distribution of Phycisphaera-like planctomycetes from WD2101 soil group in peatlands and genome analysis of the first cultivated representative.</title>
        <authorList>
            <person name="Dedysh S.N."/>
            <person name="Beletsky A.V."/>
            <person name="Ivanova A."/>
            <person name="Kulichevskaya I.S."/>
            <person name="Suzina N.E."/>
            <person name="Philippov D.A."/>
            <person name="Rakitin A.L."/>
            <person name="Mardanov A.V."/>
            <person name="Ravin N.V."/>
        </authorList>
    </citation>
    <scope>NUCLEOTIDE SEQUENCE [LARGE SCALE GENOMIC DNA]</scope>
    <source>
        <strain evidence="6 7">M1803</strain>
    </source>
</reference>
<dbReference type="PANTHER" id="PTHR34773:SF1">
    <property type="entry name" value="FLAGELLAR SECRETION CHAPERONE FLIS"/>
    <property type="match status" value="1"/>
</dbReference>
<keyword evidence="5" id="KW-0143">Chaperone</keyword>
<evidence type="ECO:0000256" key="1">
    <source>
        <dbReference type="ARBA" id="ARBA00004514"/>
    </source>
</evidence>
<dbReference type="CDD" id="cd16098">
    <property type="entry name" value="FliS"/>
    <property type="match status" value="1"/>
</dbReference>
<dbReference type="InterPro" id="IPR036584">
    <property type="entry name" value="FliS_sf"/>
</dbReference>
<dbReference type="PANTHER" id="PTHR34773">
    <property type="entry name" value="FLAGELLAR SECRETION CHAPERONE FLIS"/>
    <property type="match status" value="1"/>
</dbReference>
<dbReference type="RefSeq" id="WP_206293342.1">
    <property type="nucleotide sequence ID" value="NZ_CP063458.1"/>
</dbReference>
<dbReference type="KEGG" id="hbs:IPV69_02510"/>
<dbReference type="Gene3D" id="1.20.120.340">
    <property type="entry name" value="Flagellar protein FliS"/>
    <property type="match status" value="1"/>
</dbReference>
<dbReference type="AlphaFoldDB" id="A0A7M2WXP6"/>
<evidence type="ECO:0000256" key="5">
    <source>
        <dbReference type="ARBA" id="ARBA00023186"/>
    </source>
</evidence>
<dbReference type="NCBIfam" id="TIGR00208">
    <property type="entry name" value="fliS"/>
    <property type="match status" value="1"/>
</dbReference>
<keyword evidence="3" id="KW-0963">Cytoplasm</keyword>
<protein>
    <submittedName>
        <fullName evidence="6">Flagellar export chaperone FliS</fullName>
    </submittedName>
</protein>
<keyword evidence="6" id="KW-0282">Flagellum</keyword>
<keyword evidence="4" id="KW-1005">Bacterial flagellum biogenesis</keyword>
<sequence length="150" mass="17135">MNPAQSYLRTRVLTATPEQLQMMLFDGALRFAEQGRIALLAKNWEQSYNNISRCQKIITEMISSLRHEVSPELCAKLAGLYNFAYRKLVEANIDHRVEDLDEAVSVLKYQRETWSMLLQQLGKDKAAKAAQGINMPAPDDRMEQSIRMSA</sequence>
<comment type="similarity">
    <text evidence="2">Belongs to the FliS family.</text>
</comment>
<keyword evidence="6" id="KW-0966">Cell projection</keyword>
<organism evidence="6 7">
    <name type="scientific">Humisphaera borealis</name>
    <dbReference type="NCBI Taxonomy" id="2807512"/>
    <lineage>
        <taxon>Bacteria</taxon>
        <taxon>Pseudomonadati</taxon>
        <taxon>Planctomycetota</taxon>
        <taxon>Phycisphaerae</taxon>
        <taxon>Tepidisphaerales</taxon>
        <taxon>Tepidisphaeraceae</taxon>
        <taxon>Humisphaera</taxon>
    </lineage>
</organism>
<dbReference type="Proteomes" id="UP000593765">
    <property type="component" value="Chromosome"/>
</dbReference>
<evidence type="ECO:0000256" key="2">
    <source>
        <dbReference type="ARBA" id="ARBA00008787"/>
    </source>
</evidence>
<keyword evidence="7" id="KW-1185">Reference proteome</keyword>
<dbReference type="GO" id="GO:0071973">
    <property type="term" value="P:bacterial-type flagellum-dependent cell motility"/>
    <property type="evidence" value="ECO:0007669"/>
    <property type="project" value="TreeGrafter"/>
</dbReference>
<proteinExistence type="inferred from homology"/>
<evidence type="ECO:0000313" key="7">
    <source>
        <dbReference type="Proteomes" id="UP000593765"/>
    </source>
</evidence>
<dbReference type="InterPro" id="IPR003713">
    <property type="entry name" value="FliS"/>
</dbReference>
<name>A0A7M2WXP6_9BACT</name>
<dbReference type="EMBL" id="CP063458">
    <property type="protein sequence ID" value="QOV90265.1"/>
    <property type="molecule type" value="Genomic_DNA"/>
</dbReference>
<gene>
    <name evidence="6" type="primary">fliS</name>
    <name evidence="6" type="ORF">IPV69_02510</name>
</gene>
<dbReference type="GO" id="GO:0005829">
    <property type="term" value="C:cytosol"/>
    <property type="evidence" value="ECO:0007669"/>
    <property type="project" value="UniProtKB-SubCell"/>
</dbReference>
<dbReference type="SUPFAM" id="SSF101116">
    <property type="entry name" value="Flagellar export chaperone FliS"/>
    <property type="match status" value="1"/>
</dbReference>
<dbReference type="Pfam" id="PF02561">
    <property type="entry name" value="FliS"/>
    <property type="match status" value="1"/>
</dbReference>
<evidence type="ECO:0000256" key="4">
    <source>
        <dbReference type="ARBA" id="ARBA00022795"/>
    </source>
</evidence>